<keyword evidence="3" id="KW-1185">Reference proteome</keyword>
<comment type="caution">
    <text evidence="2">The sequence shown here is derived from an EMBL/GenBank/DDBJ whole genome shotgun (WGS) entry which is preliminary data.</text>
</comment>
<organism evidence="2 3">
    <name type="scientific">Quercus rubra</name>
    <name type="common">Northern red oak</name>
    <name type="synonym">Quercus borealis</name>
    <dbReference type="NCBI Taxonomy" id="3512"/>
    <lineage>
        <taxon>Eukaryota</taxon>
        <taxon>Viridiplantae</taxon>
        <taxon>Streptophyta</taxon>
        <taxon>Embryophyta</taxon>
        <taxon>Tracheophyta</taxon>
        <taxon>Spermatophyta</taxon>
        <taxon>Magnoliopsida</taxon>
        <taxon>eudicotyledons</taxon>
        <taxon>Gunneridae</taxon>
        <taxon>Pentapetalae</taxon>
        <taxon>rosids</taxon>
        <taxon>fabids</taxon>
        <taxon>Fagales</taxon>
        <taxon>Fagaceae</taxon>
        <taxon>Quercus</taxon>
    </lineage>
</organism>
<reference evidence="2 3" key="1">
    <citation type="journal article" date="2023" name="G3 (Bethesda)">
        <title>A haplotype-resolved chromosome-scale genome for Quercus rubra L. provides insights into the genetics of adaptive traits for red oak species.</title>
        <authorList>
            <person name="Kapoor B."/>
            <person name="Jenkins J."/>
            <person name="Schmutz J."/>
            <person name="Zhebentyayeva T."/>
            <person name="Kuelheim C."/>
            <person name="Coggeshall M."/>
            <person name="Heim C."/>
            <person name="Lasky J.R."/>
            <person name="Leites L."/>
            <person name="Islam-Faridi N."/>
            <person name="Romero-Severson J."/>
            <person name="DeLeo V.L."/>
            <person name="Lucas S.M."/>
            <person name="Lazic D."/>
            <person name="Gailing O."/>
            <person name="Carlson J."/>
            <person name="Staton M."/>
        </authorList>
    </citation>
    <scope>NUCLEOTIDE SEQUENCE [LARGE SCALE GENOMIC DNA]</scope>
    <source>
        <strain evidence="2">Pseudo-F2</strain>
    </source>
</reference>
<evidence type="ECO:0000313" key="2">
    <source>
        <dbReference type="EMBL" id="KAK4603866.1"/>
    </source>
</evidence>
<gene>
    <name evidence="2" type="ORF">RGQ29_012397</name>
</gene>
<accession>A0AAN7JA56</accession>
<feature type="domain" description="KIB1-4 beta-propeller" evidence="1">
    <location>
        <begin position="71"/>
        <end position="305"/>
    </location>
</feature>
<protein>
    <recommendedName>
        <fullName evidence="1">KIB1-4 beta-propeller domain-containing protein</fullName>
    </recommendedName>
</protein>
<dbReference type="EMBL" id="JAXUIC010000002">
    <property type="protein sequence ID" value="KAK4603866.1"/>
    <property type="molecule type" value="Genomic_DNA"/>
</dbReference>
<evidence type="ECO:0000259" key="1">
    <source>
        <dbReference type="Pfam" id="PF03478"/>
    </source>
</evidence>
<dbReference type="Pfam" id="PF03478">
    <property type="entry name" value="Beta-prop_KIB1-4"/>
    <property type="match status" value="1"/>
</dbReference>
<dbReference type="PANTHER" id="PTHR45463">
    <property type="entry name" value="OS09G0392200 PROTEIN"/>
    <property type="match status" value="1"/>
</dbReference>
<sequence>MADNNNWRPWSELPGALPDLITKPLSAIEYLMFGCVCSTWRSFVAEYRREFMASQPPLALFLSKNARIAYFYSLFDQRLYKKIFPNVTGKSCSGITCGYFVLEDKYRTADSQIWLMNPFTGHELYFPRPPKQFCRVILASLAMPLPQYVLIAFSIWCPYLRFCRSTDINWTVYDYSGKFDESQENNHWKIIDGVVFKGKIYVTTTHAKTGVLNLNSHPYVTLLKVNRNAKLKRGIWRFLVSGEQHLMIYAISCRKHTVYELNFSTMKWVKMQNFGDQALFFDFPQSAGIFSIAQLTGGLSSDYIYEIGSGPGLYTSHFLDARDSMSQLICWEVCQLQVLLNLTHSGIFHICLAVWILSLMTS</sequence>
<dbReference type="AlphaFoldDB" id="A0AAN7JA56"/>
<evidence type="ECO:0000313" key="3">
    <source>
        <dbReference type="Proteomes" id="UP001324115"/>
    </source>
</evidence>
<dbReference type="PANTHER" id="PTHR45463:SF8">
    <property type="entry name" value="OS09G0392200 PROTEIN"/>
    <property type="match status" value="1"/>
</dbReference>
<dbReference type="Proteomes" id="UP001324115">
    <property type="component" value="Unassembled WGS sequence"/>
</dbReference>
<dbReference type="InterPro" id="IPR005174">
    <property type="entry name" value="KIB1-4_b-propeller"/>
</dbReference>
<proteinExistence type="predicted"/>
<name>A0AAN7JA56_QUERU</name>